<dbReference type="PANTHER" id="PTHR11956:SF5">
    <property type="entry name" value="ARGININE--TRNA LIGASE, CYTOPLASMIC"/>
    <property type="match status" value="1"/>
</dbReference>
<dbReference type="InterPro" id="IPR008909">
    <property type="entry name" value="DALR_anticod-bd"/>
</dbReference>
<dbReference type="InterPro" id="IPR009080">
    <property type="entry name" value="tRNAsynth_Ia_anticodon-bd"/>
</dbReference>
<keyword evidence="3" id="KW-0547">Nucleotide-binding</keyword>
<feature type="domain" description="DALR anticodon binding" evidence="6">
    <location>
        <begin position="239"/>
        <end position="354"/>
    </location>
</feature>
<evidence type="ECO:0000256" key="1">
    <source>
        <dbReference type="ARBA" id="ARBA00012837"/>
    </source>
</evidence>
<organism evidence="8 9">
    <name type="scientific">Streptomyces endophyticus</name>
    <dbReference type="NCBI Taxonomy" id="714166"/>
    <lineage>
        <taxon>Bacteria</taxon>
        <taxon>Bacillati</taxon>
        <taxon>Actinomycetota</taxon>
        <taxon>Actinomycetes</taxon>
        <taxon>Kitasatosporales</taxon>
        <taxon>Streptomycetaceae</taxon>
        <taxon>Streptomyces</taxon>
    </lineage>
</organism>
<reference evidence="8 9" key="1">
    <citation type="submission" date="2022-10" db="EMBL/GenBank/DDBJ databases">
        <authorList>
            <person name="Xie J."/>
            <person name="Shen N."/>
        </authorList>
    </citation>
    <scope>NUCLEOTIDE SEQUENCE [LARGE SCALE GENOMIC DNA]</scope>
    <source>
        <strain evidence="8 9">YIM65594</strain>
    </source>
</reference>
<dbReference type="PANTHER" id="PTHR11956">
    <property type="entry name" value="ARGINYL-TRNA SYNTHETASE"/>
    <property type="match status" value="1"/>
</dbReference>
<dbReference type="EMBL" id="JAOZYC010000099">
    <property type="protein sequence ID" value="MEB8338713.1"/>
    <property type="molecule type" value="Genomic_DNA"/>
</dbReference>
<dbReference type="InterPro" id="IPR001278">
    <property type="entry name" value="Arg-tRNA-ligase"/>
</dbReference>
<dbReference type="NCBIfam" id="NF045898">
    <property type="entry name" value="ArgS_rel_codon"/>
    <property type="match status" value="1"/>
</dbReference>
<dbReference type="Pfam" id="PF05746">
    <property type="entry name" value="DALR_1"/>
    <property type="match status" value="1"/>
</dbReference>
<dbReference type="InterPro" id="IPR005148">
    <property type="entry name" value="Arg-tRNA-synth_N"/>
</dbReference>
<dbReference type="InterPro" id="IPR036695">
    <property type="entry name" value="Arg-tRNA-synth_N_sf"/>
</dbReference>
<dbReference type="SMART" id="SM01016">
    <property type="entry name" value="Arg_tRNA_synt_N"/>
    <property type="match status" value="1"/>
</dbReference>
<dbReference type="EC" id="6.1.1.19" evidence="1"/>
<dbReference type="Pfam" id="PF03485">
    <property type="entry name" value="Arg_tRNA_synt_N"/>
    <property type="match status" value="1"/>
</dbReference>
<evidence type="ECO:0000256" key="4">
    <source>
        <dbReference type="ARBA" id="ARBA00022840"/>
    </source>
</evidence>
<protein>
    <recommendedName>
        <fullName evidence="1">arginine--tRNA ligase</fullName>
        <ecNumber evidence="1">6.1.1.19</ecNumber>
    </recommendedName>
</protein>
<dbReference type="Proteomes" id="UP001354931">
    <property type="component" value="Unassembled WGS sequence"/>
</dbReference>
<evidence type="ECO:0000259" key="6">
    <source>
        <dbReference type="SMART" id="SM00836"/>
    </source>
</evidence>
<evidence type="ECO:0000256" key="3">
    <source>
        <dbReference type="ARBA" id="ARBA00022741"/>
    </source>
</evidence>
<dbReference type="Gene3D" id="1.10.730.10">
    <property type="entry name" value="Isoleucyl-tRNA Synthetase, Domain 1"/>
    <property type="match status" value="1"/>
</dbReference>
<proteinExistence type="predicted"/>
<dbReference type="SMART" id="SM00836">
    <property type="entry name" value="DALR_1"/>
    <property type="match status" value="1"/>
</dbReference>
<dbReference type="Gene3D" id="3.30.1360.70">
    <property type="entry name" value="Arginyl tRNA synthetase N-terminal domain"/>
    <property type="match status" value="1"/>
</dbReference>
<keyword evidence="4" id="KW-0067">ATP-binding</keyword>
<gene>
    <name evidence="8" type="ORF">OKJ99_14535</name>
</gene>
<comment type="caution">
    <text evidence="8">The sequence shown here is derived from an EMBL/GenBank/DDBJ whole genome shotgun (WGS) entry which is preliminary data.</text>
</comment>
<name>A0ABU6F5F8_9ACTN</name>
<evidence type="ECO:0000256" key="5">
    <source>
        <dbReference type="ARBA" id="ARBA00049339"/>
    </source>
</evidence>
<feature type="domain" description="Arginyl tRNA synthetase N-terminal" evidence="7">
    <location>
        <begin position="8"/>
        <end position="96"/>
    </location>
</feature>
<keyword evidence="2" id="KW-0436">Ligase</keyword>
<accession>A0ABU6F5F8</accession>
<dbReference type="SUPFAM" id="SSF55190">
    <property type="entry name" value="Arginyl-tRNA synthetase (ArgRS), N-terminal 'additional' domain"/>
    <property type="match status" value="1"/>
</dbReference>
<evidence type="ECO:0000259" key="7">
    <source>
        <dbReference type="SMART" id="SM01016"/>
    </source>
</evidence>
<keyword evidence="9" id="KW-1185">Reference proteome</keyword>
<comment type="catalytic activity">
    <reaction evidence="5">
        <text>tRNA(Arg) + L-arginine + ATP = L-arginyl-tRNA(Arg) + AMP + diphosphate</text>
        <dbReference type="Rhea" id="RHEA:20301"/>
        <dbReference type="Rhea" id="RHEA-COMP:9658"/>
        <dbReference type="Rhea" id="RHEA-COMP:9673"/>
        <dbReference type="ChEBI" id="CHEBI:30616"/>
        <dbReference type="ChEBI" id="CHEBI:32682"/>
        <dbReference type="ChEBI" id="CHEBI:33019"/>
        <dbReference type="ChEBI" id="CHEBI:78442"/>
        <dbReference type="ChEBI" id="CHEBI:78513"/>
        <dbReference type="ChEBI" id="CHEBI:456215"/>
        <dbReference type="EC" id="6.1.1.19"/>
    </reaction>
</comment>
<sequence>MTPAELSRTVLRAVRRAVDDGELDAAVCAAGEERIVVERSRAGGQGDYATNVALQLARPAGRPPRQVAEILSRRLGDCPGVAEVAVTGPGFLNFRMAESASGTLVTEILRAGDRYGFAEADAPTGQVVQLHAPHEVRALVVMDSVARLLRAQGVLVGTSCVECPRPEWADVLGVRVDEIGGPEADADIRPVPAPADPLPLGRDAARWALLHPAGHDRPRIGDAYEEHLAQRETNPLFRVRYAHARTRALTRSAADLGFTAAPGEVAGEEDLVAALGDHPRILRAAAQQHAPDRLARHLVGVADSFMASLHPAVLPQGEEKPSAAHRARLALAEAVGTVLAGGLTLLGIDAPEHL</sequence>
<dbReference type="RefSeq" id="WP_326016559.1">
    <property type="nucleotide sequence ID" value="NZ_JAOZYC010000099.1"/>
</dbReference>
<evidence type="ECO:0000313" key="9">
    <source>
        <dbReference type="Proteomes" id="UP001354931"/>
    </source>
</evidence>
<evidence type="ECO:0000256" key="2">
    <source>
        <dbReference type="ARBA" id="ARBA00022598"/>
    </source>
</evidence>
<dbReference type="SUPFAM" id="SSF47323">
    <property type="entry name" value="Anticodon-binding domain of a subclass of class I aminoacyl-tRNA synthetases"/>
    <property type="match status" value="1"/>
</dbReference>
<evidence type="ECO:0000313" key="8">
    <source>
        <dbReference type="EMBL" id="MEB8338713.1"/>
    </source>
</evidence>